<sequence length="83" mass="8195">IAVIGSGLMGSVSGSSVANTVSTGVISIPLMQKAGFPSRFAAGVEAAASTGGQLMPPVMGAGAFIMASYTQIPYVDIIAVSFI</sequence>
<proteinExistence type="predicted"/>
<dbReference type="GO" id="GO:0005886">
    <property type="term" value="C:plasma membrane"/>
    <property type="evidence" value="ECO:0007669"/>
    <property type="project" value="UniProtKB-SubCell"/>
</dbReference>
<evidence type="ECO:0000259" key="2">
    <source>
        <dbReference type="Pfam" id="PF06808"/>
    </source>
</evidence>
<dbReference type="RefSeq" id="WP_254102766.1">
    <property type="nucleotide sequence ID" value="NZ_JANATA010000248.1"/>
</dbReference>
<gene>
    <name evidence="3" type="ORF">NLF92_13460</name>
</gene>
<protein>
    <submittedName>
        <fullName evidence="3">TRAP transporter large permease subunit</fullName>
    </submittedName>
</protein>
<organism evidence="3 4">
    <name type="scientific">Opacimonas viscosa</name>
    <dbReference type="NCBI Taxonomy" id="2961944"/>
    <lineage>
        <taxon>Bacteria</taxon>
        <taxon>Pseudomonadati</taxon>
        <taxon>Pseudomonadota</taxon>
        <taxon>Gammaproteobacteria</taxon>
        <taxon>Alteromonadales</taxon>
        <taxon>Alteromonadaceae</taxon>
        <taxon>Opacimonas</taxon>
    </lineage>
</organism>
<evidence type="ECO:0000256" key="1">
    <source>
        <dbReference type="RuleBase" id="RU369079"/>
    </source>
</evidence>
<dbReference type="Pfam" id="PF06808">
    <property type="entry name" value="DctM"/>
    <property type="match status" value="1"/>
</dbReference>
<comment type="function">
    <text evidence="1">Part of the tripartite ATP-independent periplasmic (TRAP) transport system.</text>
</comment>
<feature type="non-terminal residue" evidence="3">
    <location>
        <position position="1"/>
    </location>
</feature>
<dbReference type="EMBL" id="JANATA010000248">
    <property type="protein sequence ID" value="MCP3429943.1"/>
    <property type="molecule type" value="Genomic_DNA"/>
</dbReference>
<comment type="caution">
    <text evidence="3">The sequence shown here is derived from an EMBL/GenBank/DDBJ whole genome shotgun (WGS) entry which is preliminary data.</text>
</comment>
<dbReference type="GO" id="GO:0022857">
    <property type="term" value="F:transmembrane transporter activity"/>
    <property type="evidence" value="ECO:0007669"/>
    <property type="project" value="UniProtKB-UniRule"/>
</dbReference>
<dbReference type="Proteomes" id="UP001165413">
    <property type="component" value="Unassembled WGS sequence"/>
</dbReference>
<comment type="subcellular location">
    <subcellularLocation>
        <location evidence="1">Cell inner membrane</location>
        <topology evidence="1">Multi-pass membrane protein</topology>
    </subcellularLocation>
</comment>
<keyword evidence="1" id="KW-1003">Cell membrane</keyword>
<keyword evidence="4" id="KW-1185">Reference proteome</keyword>
<feature type="non-terminal residue" evidence="3">
    <location>
        <position position="83"/>
    </location>
</feature>
<evidence type="ECO:0000313" key="4">
    <source>
        <dbReference type="Proteomes" id="UP001165413"/>
    </source>
</evidence>
<dbReference type="PANTHER" id="PTHR43849">
    <property type="entry name" value="BLL3936 PROTEIN"/>
    <property type="match status" value="1"/>
</dbReference>
<evidence type="ECO:0000313" key="3">
    <source>
        <dbReference type="EMBL" id="MCP3429943.1"/>
    </source>
</evidence>
<keyword evidence="1" id="KW-0997">Cell inner membrane</keyword>
<keyword evidence="1" id="KW-0472">Membrane</keyword>
<dbReference type="PANTHER" id="PTHR43849:SF2">
    <property type="entry name" value="BLL3936 PROTEIN"/>
    <property type="match status" value="1"/>
</dbReference>
<feature type="domain" description="TRAP C4-dicarboxylate transport system permease DctM subunit" evidence="2">
    <location>
        <begin position="1"/>
        <end position="81"/>
    </location>
</feature>
<reference evidence="3" key="1">
    <citation type="submission" date="2022-07" db="EMBL/GenBank/DDBJ databases">
        <title>Characterization of the Novel Bacterium Alteromonas immobilis LMIT006 and Alteromonas gregis LMIT007.</title>
        <authorList>
            <person name="Lin X."/>
        </authorList>
    </citation>
    <scope>NUCLEOTIDE SEQUENCE</scope>
    <source>
        <strain evidence="3">LMIT007</strain>
    </source>
</reference>
<dbReference type="InterPro" id="IPR010656">
    <property type="entry name" value="DctM"/>
</dbReference>
<name>A0AA41X5L8_9ALTE</name>
<keyword evidence="1" id="KW-0813">Transport</keyword>
<accession>A0AA41X5L8</accession>
<dbReference type="AlphaFoldDB" id="A0AA41X5L8"/>